<name>A0A327QVK6_9BACT</name>
<protein>
    <submittedName>
        <fullName evidence="3">Uncharacterized protein</fullName>
    </submittedName>
</protein>
<sequence length="372" mass="41558">MQPMANTPQQVNIPAELKSQLPIFQVIGDHLPQQLQTPAAKKTIAAIFFWAGILGGAFLFYKYLPMMLEFAGKSILLVVFSIILIVLLMLAPRIIQVLHRLGNTLLFKGEKAIIRSNPIETLQMLSRDARDTLKRVKDKIANVDGVRIDMVSSAEAAQKTAEEKYTLAKRFTVEAANLEEKSGKMAAENNQEKANEYSRDAKETRTKAFLLGKEGEAEEHNARSYVQYANQFAKVLEVLKDNESAARIYVSTLDSSISIIAKKLEATQKMKNATEGLAEVFNIKDGWVFQEAMNAATGAISQNIASIRSNLDFLDQNNNITVGGAPSQNELEEFIRKVDERNLKMLNVAKMSNSYYEMKPEEKVDKGFSLLD</sequence>
<keyword evidence="2" id="KW-0812">Transmembrane</keyword>
<comment type="caution">
    <text evidence="3">The sequence shown here is derived from an EMBL/GenBank/DDBJ whole genome shotgun (WGS) entry which is preliminary data.</text>
</comment>
<dbReference type="AlphaFoldDB" id="A0A327QVK6"/>
<reference evidence="3 4" key="1">
    <citation type="submission" date="2018-06" db="EMBL/GenBank/DDBJ databases">
        <title>Genomic Encyclopedia of Archaeal and Bacterial Type Strains, Phase II (KMG-II): from individual species to whole genera.</title>
        <authorList>
            <person name="Goeker M."/>
        </authorList>
    </citation>
    <scope>NUCLEOTIDE SEQUENCE [LARGE SCALE GENOMIC DNA]</scope>
    <source>
        <strain evidence="3 4">DSM 23857</strain>
    </source>
</reference>
<organism evidence="3 4">
    <name type="scientific">Chitinophaga skermanii</name>
    <dbReference type="NCBI Taxonomy" id="331697"/>
    <lineage>
        <taxon>Bacteria</taxon>
        <taxon>Pseudomonadati</taxon>
        <taxon>Bacteroidota</taxon>
        <taxon>Chitinophagia</taxon>
        <taxon>Chitinophagales</taxon>
        <taxon>Chitinophagaceae</taxon>
        <taxon>Chitinophaga</taxon>
    </lineage>
</organism>
<gene>
    <name evidence="3" type="ORF">LX64_01350</name>
</gene>
<keyword evidence="1" id="KW-0175">Coiled coil</keyword>
<feature type="transmembrane region" description="Helical" evidence="2">
    <location>
        <begin position="70"/>
        <end position="91"/>
    </location>
</feature>
<dbReference type="Proteomes" id="UP000249547">
    <property type="component" value="Unassembled WGS sequence"/>
</dbReference>
<accession>A0A327QVK6</accession>
<keyword evidence="2" id="KW-0472">Membrane</keyword>
<feature type="coiled-coil region" evidence="1">
    <location>
        <begin position="175"/>
        <end position="207"/>
    </location>
</feature>
<proteinExistence type="predicted"/>
<evidence type="ECO:0000256" key="2">
    <source>
        <dbReference type="SAM" id="Phobius"/>
    </source>
</evidence>
<evidence type="ECO:0000256" key="1">
    <source>
        <dbReference type="SAM" id="Coils"/>
    </source>
</evidence>
<dbReference type="EMBL" id="QLLL01000002">
    <property type="protein sequence ID" value="RAJ08696.1"/>
    <property type="molecule type" value="Genomic_DNA"/>
</dbReference>
<keyword evidence="2" id="KW-1133">Transmembrane helix</keyword>
<evidence type="ECO:0000313" key="3">
    <source>
        <dbReference type="EMBL" id="RAJ08696.1"/>
    </source>
</evidence>
<feature type="transmembrane region" description="Helical" evidence="2">
    <location>
        <begin position="44"/>
        <end position="64"/>
    </location>
</feature>
<evidence type="ECO:0000313" key="4">
    <source>
        <dbReference type="Proteomes" id="UP000249547"/>
    </source>
</evidence>
<keyword evidence="4" id="KW-1185">Reference proteome</keyword>